<name>A0AA39WSM3_9PEZI</name>
<evidence type="ECO:0000313" key="1">
    <source>
        <dbReference type="EMBL" id="KAK0620852.1"/>
    </source>
</evidence>
<accession>A0AA39WSM3</accession>
<gene>
    <name evidence="1" type="ORF">B0T14DRAFT_567568</name>
</gene>
<comment type="caution">
    <text evidence="1">The sequence shown here is derived from an EMBL/GenBank/DDBJ whole genome shotgun (WGS) entry which is preliminary data.</text>
</comment>
<sequence>MGKGIKALKQFIDEILDSDLKGLPTSGGTIYIYQWRFQAGHMTSSGEYNLQVRINRGTSISTWKKFDSVTAAGPVLVPASESWSPSRIKEKLRGRS</sequence>
<dbReference type="Proteomes" id="UP001175000">
    <property type="component" value="Unassembled WGS sequence"/>
</dbReference>
<dbReference type="EMBL" id="JAULSU010000004">
    <property type="protein sequence ID" value="KAK0620852.1"/>
    <property type="molecule type" value="Genomic_DNA"/>
</dbReference>
<evidence type="ECO:0000313" key="2">
    <source>
        <dbReference type="Proteomes" id="UP001175000"/>
    </source>
</evidence>
<proteinExistence type="predicted"/>
<keyword evidence="2" id="KW-1185">Reference proteome</keyword>
<reference evidence="1" key="1">
    <citation type="submission" date="2023-06" db="EMBL/GenBank/DDBJ databases">
        <title>Genome-scale phylogeny and comparative genomics of the fungal order Sordariales.</title>
        <authorList>
            <consortium name="Lawrence Berkeley National Laboratory"/>
            <person name="Hensen N."/>
            <person name="Bonometti L."/>
            <person name="Westerberg I."/>
            <person name="Brannstrom I.O."/>
            <person name="Guillou S."/>
            <person name="Cros-Aarteil S."/>
            <person name="Calhoun S."/>
            <person name="Haridas S."/>
            <person name="Kuo A."/>
            <person name="Mondo S."/>
            <person name="Pangilinan J."/>
            <person name="Riley R."/>
            <person name="Labutti K."/>
            <person name="Andreopoulos B."/>
            <person name="Lipzen A."/>
            <person name="Chen C."/>
            <person name="Yanf M."/>
            <person name="Daum C."/>
            <person name="Ng V."/>
            <person name="Clum A."/>
            <person name="Steindorff A."/>
            <person name="Ohm R."/>
            <person name="Martin F."/>
            <person name="Silar P."/>
            <person name="Natvig D."/>
            <person name="Lalanne C."/>
            <person name="Gautier V."/>
            <person name="Ament-Velasquez S.L."/>
            <person name="Kruys A."/>
            <person name="Hutchinson M.I."/>
            <person name="Powell A.J."/>
            <person name="Barry K."/>
            <person name="Miller A.N."/>
            <person name="Grigoriev I.V."/>
            <person name="Debuchy R."/>
            <person name="Gladieux P."/>
            <person name="Thoren M.H."/>
            <person name="Johannesson H."/>
        </authorList>
    </citation>
    <scope>NUCLEOTIDE SEQUENCE</scope>
    <source>
        <strain evidence="1">CBS 606.72</strain>
    </source>
</reference>
<protein>
    <submittedName>
        <fullName evidence="1">Uncharacterized protein</fullName>
    </submittedName>
</protein>
<organism evidence="1 2">
    <name type="scientific">Immersiella caudata</name>
    <dbReference type="NCBI Taxonomy" id="314043"/>
    <lineage>
        <taxon>Eukaryota</taxon>
        <taxon>Fungi</taxon>
        <taxon>Dikarya</taxon>
        <taxon>Ascomycota</taxon>
        <taxon>Pezizomycotina</taxon>
        <taxon>Sordariomycetes</taxon>
        <taxon>Sordariomycetidae</taxon>
        <taxon>Sordariales</taxon>
        <taxon>Lasiosphaeriaceae</taxon>
        <taxon>Immersiella</taxon>
    </lineage>
</organism>
<dbReference type="AlphaFoldDB" id="A0AA39WSM3"/>